<protein>
    <submittedName>
        <fullName evidence="2">Uncharacterized protein LOC103495795</fullName>
    </submittedName>
</protein>
<dbReference type="Proteomes" id="UP001652600">
    <property type="component" value="Chromosome 7"/>
</dbReference>
<dbReference type="RefSeq" id="XP_050944046.1">
    <property type="nucleotide sequence ID" value="XM_051088089.1"/>
</dbReference>
<dbReference type="PANTHER" id="PTHR45085">
    <property type="entry name" value="F21J9.14"/>
    <property type="match status" value="1"/>
</dbReference>
<dbReference type="PANTHER" id="PTHR45085:SF3">
    <property type="entry name" value="S-ADENOSYL-L-METHIONINE-DEPENDENT METHYLTRANSFERASES SUPERFAMILY PROTEIN"/>
    <property type="match status" value="1"/>
</dbReference>
<keyword evidence="1" id="KW-1185">Reference proteome</keyword>
<sequence>MERRLARVHGMKRGKASEVAETKREGESVVCAWSDDQFGNPVDSTPRELVSINKKNKRLWSSNDWKKKLSSFINFFQSIRDLGLLHNHTKVICVSAGAGHEVVALSHIGVHDVTGIELIDSPPLVSRADPHNLPFFDHVFDLAFTAHLAEALFSS</sequence>
<proteinExistence type="predicted"/>
<name>A0ABM3L1Y3_CUCME</name>
<organism evidence="1 2">
    <name type="scientific">Cucumis melo</name>
    <name type="common">Muskmelon</name>
    <dbReference type="NCBI Taxonomy" id="3656"/>
    <lineage>
        <taxon>Eukaryota</taxon>
        <taxon>Viridiplantae</taxon>
        <taxon>Streptophyta</taxon>
        <taxon>Embryophyta</taxon>
        <taxon>Tracheophyta</taxon>
        <taxon>Spermatophyta</taxon>
        <taxon>Magnoliopsida</taxon>
        <taxon>eudicotyledons</taxon>
        <taxon>Gunneridae</taxon>
        <taxon>Pentapetalae</taxon>
        <taxon>rosids</taxon>
        <taxon>fabids</taxon>
        <taxon>Cucurbitales</taxon>
        <taxon>Cucurbitaceae</taxon>
        <taxon>Benincaseae</taxon>
        <taxon>Cucumis</taxon>
    </lineage>
</organism>
<evidence type="ECO:0000313" key="1">
    <source>
        <dbReference type="Proteomes" id="UP001652600"/>
    </source>
</evidence>
<gene>
    <name evidence="2" type="primary">LOC103495795</name>
</gene>
<accession>A0ABM3L1Y3</accession>
<dbReference type="GeneID" id="103495795"/>
<reference evidence="2" key="1">
    <citation type="submission" date="2025-08" db="UniProtKB">
        <authorList>
            <consortium name="RefSeq"/>
        </authorList>
    </citation>
    <scope>IDENTIFICATION</scope>
    <source>
        <tissue evidence="2">Stem</tissue>
    </source>
</reference>
<evidence type="ECO:0000313" key="2">
    <source>
        <dbReference type="RefSeq" id="XP_050944046.1"/>
    </source>
</evidence>